<gene>
    <name evidence="2" type="ORF">GCM10025770_39190</name>
</gene>
<dbReference type="EMBL" id="BAABLD010000017">
    <property type="protein sequence ID" value="GAA5172662.1"/>
    <property type="molecule type" value="Genomic_DNA"/>
</dbReference>
<dbReference type="Proteomes" id="UP001500547">
    <property type="component" value="Unassembled WGS sequence"/>
</dbReference>
<feature type="domain" description="PIN" evidence="1">
    <location>
        <begin position="4"/>
        <end position="122"/>
    </location>
</feature>
<organism evidence="2 3">
    <name type="scientific">Viridibacterium curvum</name>
    <dbReference type="NCBI Taxonomy" id="1101404"/>
    <lineage>
        <taxon>Bacteria</taxon>
        <taxon>Pseudomonadati</taxon>
        <taxon>Pseudomonadota</taxon>
        <taxon>Betaproteobacteria</taxon>
        <taxon>Rhodocyclales</taxon>
        <taxon>Rhodocyclaceae</taxon>
        <taxon>Viridibacterium</taxon>
    </lineage>
</organism>
<proteinExistence type="predicted"/>
<sequence>MKAERVVVDTNVLISAALSANAAPAKLLQHLLQHARLIFSPETFTELETRLWRPKFDRYLSIETRQLLLHDFNAVAEWVSLEGQEAITSVRHSRDADDDKFIHTALIANADVIVSGDQDLLLLQTIGTLHIVTPADLLANIGT</sequence>
<dbReference type="PANTHER" id="PTHR34610:SF3">
    <property type="entry name" value="SSL7007 PROTEIN"/>
    <property type="match status" value="1"/>
</dbReference>
<keyword evidence="3" id="KW-1185">Reference proteome</keyword>
<evidence type="ECO:0000313" key="2">
    <source>
        <dbReference type="EMBL" id="GAA5172662.1"/>
    </source>
</evidence>
<evidence type="ECO:0000313" key="3">
    <source>
        <dbReference type="Proteomes" id="UP001500547"/>
    </source>
</evidence>
<dbReference type="InterPro" id="IPR002716">
    <property type="entry name" value="PIN_dom"/>
</dbReference>
<reference evidence="3" key="1">
    <citation type="journal article" date="2019" name="Int. J. Syst. Evol. Microbiol.">
        <title>The Global Catalogue of Microorganisms (GCM) 10K type strain sequencing project: providing services to taxonomists for standard genome sequencing and annotation.</title>
        <authorList>
            <consortium name="The Broad Institute Genomics Platform"/>
            <consortium name="The Broad Institute Genome Sequencing Center for Infectious Disease"/>
            <person name="Wu L."/>
            <person name="Ma J."/>
        </authorList>
    </citation>
    <scope>NUCLEOTIDE SEQUENCE [LARGE SCALE GENOMIC DNA]</scope>
    <source>
        <strain evidence="3">JCM 18715</strain>
    </source>
</reference>
<comment type="caution">
    <text evidence="2">The sequence shown here is derived from an EMBL/GenBank/DDBJ whole genome shotgun (WGS) entry which is preliminary data.</text>
</comment>
<dbReference type="Pfam" id="PF13470">
    <property type="entry name" value="PIN_3"/>
    <property type="match status" value="1"/>
</dbReference>
<dbReference type="InterPro" id="IPR029060">
    <property type="entry name" value="PIN-like_dom_sf"/>
</dbReference>
<protein>
    <submittedName>
        <fullName evidence="2">Toxin-antitoxin system toxin component, PIN family</fullName>
    </submittedName>
</protein>
<dbReference type="SUPFAM" id="SSF88723">
    <property type="entry name" value="PIN domain-like"/>
    <property type="match status" value="1"/>
</dbReference>
<dbReference type="SMART" id="SM00670">
    <property type="entry name" value="PINc"/>
    <property type="match status" value="1"/>
</dbReference>
<name>A0ABP9R7E8_9RHOO</name>
<accession>A0ABP9R7E8</accession>
<dbReference type="RefSeq" id="WP_345534818.1">
    <property type="nucleotide sequence ID" value="NZ_BAABLD010000017.1"/>
</dbReference>
<dbReference type="PANTHER" id="PTHR34610">
    <property type="entry name" value="SSL7007 PROTEIN"/>
    <property type="match status" value="1"/>
</dbReference>
<dbReference type="InterPro" id="IPR002850">
    <property type="entry name" value="PIN_toxin-like"/>
</dbReference>
<dbReference type="NCBIfam" id="TIGR00305">
    <property type="entry name" value="putative toxin-antitoxin system toxin component, PIN family"/>
    <property type="match status" value="1"/>
</dbReference>
<evidence type="ECO:0000259" key="1">
    <source>
        <dbReference type="SMART" id="SM00670"/>
    </source>
</evidence>